<accession>A0A1I1XN73</accession>
<evidence type="ECO:0000256" key="3">
    <source>
        <dbReference type="PROSITE-ProRule" id="PRU00339"/>
    </source>
</evidence>
<dbReference type="SUPFAM" id="SSF48452">
    <property type="entry name" value="TPR-like"/>
    <property type="match status" value="3"/>
</dbReference>
<keyword evidence="1" id="KW-0677">Repeat</keyword>
<feature type="compositionally biased region" description="Basic and acidic residues" evidence="4">
    <location>
        <begin position="12"/>
        <end position="29"/>
    </location>
</feature>
<keyword evidence="2 3" id="KW-0802">TPR repeat</keyword>
<dbReference type="SMART" id="SM00028">
    <property type="entry name" value="TPR"/>
    <property type="match status" value="7"/>
</dbReference>
<dbReference type="Gene3D" id="1.10.510.10">
    <property type="entry name" value="Transferase(Phosphotransferase) domain 1"/>
    <property type="match status" value="1"/>
</dbReference>
<evidence type="ECO:0000313" key="6">
    <source>
        <dbReference type="EMBL" id="SFE08797.1"/>
    </source>
</evidence>
<keyword evidence="6" id="KW-0418">Kinase</keyword>
<feature type="domain" description="Protein kinase" evidence="5">
    <location>
        <begin position="36"/>
        <end position="321"/>
    </location>
</feature>
<sequence>MLAGPPMSGAPQDDKTRVEAAPRDEGDDLPRRIGRFHVLGRLGVGAQGQVLLGYDADLNRRVAIKLLRGTGGPDERDRMRREAQALALLSHPNVVQVYEVGEYANTLYLAMEYVSGSTLHTWVKHHSQREILGAYLQAGRGLAAAHSAGLVHRDFKPLNAMVGKDGRVRVMDFGLARGELATRSPEENTVMRAPTAVLWSGVTEAGSLMGTPAYMAPEHWKGEVVDARTDQFAFCVSLWEGLYGERPYAGKTTEDFRAAILGNKRREPPAKAKVPSWLRQVLERGMQGDPALRWPSMAALLAELESGTPRRRRRFAAAAFLGLGGLVAGEVAYERLQARWQAEACWDGGQEPVRQWEAARAAVEAGFVAAAPAVGERTFRRVAVIVDEFTAAWASARSRLCMMPRIDPRWSSDLVGRAEECLLEARWAFESTLERFAALDAVTVQRAVAAVSDLPPPATCLDLSYLARQSPPPADEQVRAEVLRVRQALRQVRSLGATGRFQEGLEQSKKLIAEADAVGWRPLAALARFRAAMFASDVTDLEQAEAWLEEAMVLAAETGQDSLLADIVTGLADVVGGRMARHEEGLRWAKLAQAMTVSLGEADTVRGTWVLNILGLIYLDRGQLDEAEEVMEQILAIVSEELGADDLEMAGALNNRGNLHYRRERLEDARVCYQRALDLFERILGPEHPDVALALGNLARLALDRGDLDGAERLGLRALAIREQTNGAESLEASHAQQDLGNIYRARGESAKALELLERAAVGAAKALGAEHPEVGYALLSLGELHLQRRDLDKAARFYSRALGIFQASRGPDHLDVAPATLGLGEVALGRGRVTEAVRQFERAQQLYAANERPRDAAWARFAVARARWTRKATQAEARALAQAAAEELTALGAAADRAEVDAWLAEHGG</sequence>
<feature type="region of interest" description="Disordered" evidence="4">
    <location>
        <begin position="1"/>
        <end position="29"/>
    </location>
</feature>
<keyword evidence="7" id="KW-1185">Reference proteome</keyword>
<dbReference type="Pfam" id="PF00069">
    <property type="entry name" value="Pkinase"/>
    <property type="match status" value="1"/>
</dbReference>
<dbReference type="AlphaFoldDB" id="A0A1I1XN73"/>
<keyword evidence="6" id="KW-0808">Transferase</keyword>
<dbReference type="SUPFAM" id="SSF56112">
    <property type="entry name" value="Protein kinase-like (PK-like)"/>
    <property type="match status" value="1"/>
</dbReference>
<dbReference type="GO" id="GO:0004674">
    <property type="term" value="F:protein serine/threonine kinase activity"/>
    <property type="evidence" value="ECO:0007669"/>
    <property type="project" value="UniProtKB-KW"/>
</dbReference>
<dbReference type="PROSITE" id="PS50005">
    <property type="entry name" value="TPR"/>
    <property type="match status" value="3"/>
</dbReference>
<evidence type="ECO:0000259" key="5">
    <source>
        <dbReference type="PROSITE" id="PS50011"/>
    </source>
</evidence>
<dbReference type="Proteomes" id="UP000199400">
    <property type="component" value="Unassembled WGS sequence"/>
</dbReference>
<gene>
    <name evidence="6" type="ORF">SAMN02745121_02971</name>
</gene>
<dbReference type="CDD" id="cd14014">
    <property type="entry name" value="STKc_PknB_like"/>
    <property type="match status" value="1"/>
</dbReference>
<evidence type="ECO:0000256" key="4">
    <source>
        <dbReference type="SAM" id="MobiDB-lite"/>
    </source>
</evidence>
<organism evidence="6 7">
    <name type="scientific">Nannocystis exedens</name>
    <dbReference type="NCBI Taxonomy" id="54"/>
    <lineage>
        <taxon>Bacteria</taxon>
        <taxon>Pseudomonadati</taxon>
        <taxon>Myxococcota</taxon>
        <taxon>Polyangia</taxon>
        <taxon>Nannocystales</taxon>
        <taxon>Nannocystaceae</taxon>
        <taxon>Nannocystis</taxon>
    </lineage>
</organism>
<dbReference type="InterPro" id="IPR019734">
    <property type="entry name" value="TPR_rpt"/>
</dbReference>
<proteinExistence type="predicted"/>
<dbReference type="InterPro" id="IPR000719">
    <property type="entry name" value="Prot_kinase_dom"/>
</dbReference>
<dbReference type="PANTHER" id="PTHR45641:SF19">
    <property type="entry name" value="NEPHROCYSTIN-3"/>
    <property type="match status" value="1"/>
</dbReference>
<feature type="repeat" description="TPR" evidence="3">
    <location>
        <begin position="608"/>
        <end position="641"/>
    </location>
</feature>
<reference evidence="7" key="1">
    <citation type="submission" date="2016-10" db="EMBL/GenBank/DDBJ databases">
        <authorList>
            <person name="Varghese N."/>
            <person name="Submissions S."/>
        </authorList>
    </citation>
    <scope>NUCLEOTIDE SEQUENCE [LARGE SCALE GENOMIC DNA]</scope>
    <source>
        <strain evidence="7">ATCC 25963</strain>
    </source>
</reference>
<evidence type="ECO:0000256" key="2">
    <source>
        <dbReference type="ARBA" id="ARBA00022803"/>
    </source>
</evidence>
<feature type="repeat" description="TPR" evidence="3">
    <location>
        <begin position="776"/>
        <end position="809"/>
    </location>
</feature>
<name>A0A1I1XN73_9BACT</name>
<keyword evidence="6" id="KW-0723">Serine/threonine-protein kinase</keyword>
<protein>
    <submittedName>
        <fullName evidence="6">Serine/threonine protein kinase</fullName>
    </submittedName>
</protein>
<dbReference type="InterPro" id="IPR011990">
    <property type="entry name" value="TPR-like_helical_dom_sf"/>
</dbReference>
<dbReference type="Gene3D" id="3.30.200.20">
    <property type="entry name" value="Phosphorylase Kinase, domain 1"/>
    <property type="match status" value="1"/>
</dbReference>
<dbReference type="Pfam" id="PF13374">
    <property type="entry name" value="TPR_10"/>
    <property type="match status" value="2"/>
</dbReference>
<dbReference type="STRING" id="54.SAMN02745121_02971"/>
<dbReference type="EMBL" id="FOMX01000008">
    <property type="protein sequence ID" value="SFE08797.1"/>
    <property type="molecule type" value="Genomic_DNA"/>
</dbReference>
<evidence type="ECO:0000313" key="7">
    <source>
        <dbReference type="Proteomes" id="UP000199400"/>
    </source>
</evidence>
<dbReference type="InterPro" id="IPR011009">
    <property type="entry name" value="Kinase-like_dom_sf"/>
</dbReference>
<dbReference type="Pfam" id="PF13424">
    <property type="entry name" value="TPR_12"/>
    <property type="match status" value="2"/>
</dbReference>
<dbReference type="PROSITE" id="PS50011">
    <property type="entry name" value="PROTEIN_KINASE_DOM"/>
    <property type="match status" value="1"/>
</dbReference>
<dbReference type="PANTHER" id="PTHR45641">
    <property type="entry name" value="TETRATRICOPEPTIDE REPEAT PROTEIN (AFU_ORTHOLOGUE AFUA_6G03870)"/>
    <property type="match status" value="1"/>
</dbReference>
<evidence type="ECO:0000256" key="1">
    <source>
        <dbReference type="ARBA" id="ARBA00022737"/>
    </source>
</evidence>
<dbReference type="Gene3D" id="1.25.40.10">
    <property type="entry name" value="Tetratricopeptide repeat domain"/>
    <property type="match status" value="2"/>
</dbReference>
<dbReference type="GO" id="GO:0005524">
    <property type="term" value="F:ATP binding"/>
    <property type="evidence" value="ECO:0007669"/>
    <property type="project" value="InterPro"/>
</dbReference>
<feature type="repeat" description="TPR" evidence="3">
    <location>
        <begin position="650"/>
        <end position="683"/>
    </location>
</feature>